<feature type="transmembrane region" description="Helical" evidence="5">
    <location>
        <begin position="203"/>
        <end position="220"/>
    </location>
</feature>
<feature type="transmembrane region" description="Helical" evidence="5">
    <location>
        <begin position="273"/>
        <end position="290"/>
    </location>
</feature>
<keyword evidence="2 5" id="KW-0812">Transmembrane</keyword>
<dbReference type="GO" id="GO:0005886">
    <property type="term" value="C:plasma membrane"/>
    <property type="evidence" value="ECO:0007669"/>
    <property type="project" value="UniProtKB-SubCell"/>
</dbReference>
<dbReference type="PANTHER" id="PTHR39344:SF1">
    <property type="entry name" value="UPF0182 PROTEIN SLL1060"/>
    <property type="match status" value="1"/>
</dbReference>
<dbReference type="GO" id="GO:0005576">
    <property type="term" value="C:extracellular region"/>
    <property type="evidence" value="ECO:0007669"/>
    <property type="project" value="TreeGrafter"/>
</dbReference>
<evidence type="ECO:0000256" key="4">
    <source>
        <dbReference type="ARBA" id="ARBA00023136"/>
    </source>
</evidence>
<evidence type="ECO:0000313" key="8">
    <source>
        <dbReference type="Proteomes" id="UP000425960"/>
    </source>
</evidence>
<organism evidence="7 8">
    <name type="scientific">Desulfosarcina ovata subsp. sediminis</name>
    <dbReference type="NCBI Taxonomy" id="885957"/>
    <lineage>
        <taxon>Bacteria</taxon>
        <taxon>Pseudomonadati</taxon>
        <taxon>Thermodesulfobacteriota</taxon>
        <taxon>Desulfobacteria</taxon>
        <taxon>Desulfobacterales</taxon>
        <taxon>Desulfosarcinaceae</taxon>
        <taxon>Desulfosarcina</taxon>
    </lineage>
</organism>
<feature type="transmembrane region" description="Helical" evidence="5">
    <location>
        <begin position="7"/>
        <end position="34"/>
    </location>
</feature>
<evidence type="ECO:0000256" key="6">
    <source>
        <dbReference type="SAM" id="MobiDB-lite"/>
    </source>
</evidence>
<dbReference type="PANTHER" id="PTHR39344">
    <property type="entry name" value="UPF0182 PROTEIN SLL1060"/>
    <property type="match status" value="1"/>
</dbReference>
<evidence type="ECO:0000256" key="3">
    <source>
        <dbReference type="ARBA" id="ARBA00022989"/>
    </source>
</evidence>
<dbReference type="Pfam" id="PF03699">
    <property type="entry name" value="UPF0182"/>
    <property type="match status" value="1"/>
</dbReference>
<reference evidence="7 8" key="1">
    <citation type="submission" date="2019-11" db="EMBL/GenBank/DDBJ databases">
        <title>Comparative genomics of hydrocarbon-degrading Desulfosarcina strains.</title>
        <authorList>
            <person name="Watanabe M."/>
            <person name="Kojima H."/>
            <person name="Fukui M."/>
        </authorList>
    </citation>
    <scope>NUCLEOTIDE SEQUENCE [LARGE SCALE GENOMIC DNA]</scope>
    <source>
        <strain evidence="7 8">28bB2T</strain>
    </source>
</reference>
<feature type="transmembrane region" description="Helical" evidence="5">
    <location>
        <begin position="54"/>
        <end position="76"/>
    </location>
</feature>
<proteinExistence type="inferred from homology"/>
<dbReference type="RefSeq" id="WP_155323872.1">
    <property type="nucleotide sequence ID" value="NZ_AP021876.1"/>
</dbReference>
<dbReference type="HAMAP" id="MF_01600">
    <property type="entry name" value="UPF0182"/>
    <property type="match status" value="1"/>
</dbReference>
<evidence type="ECO:0000313" key="7">
    <source>
        <dbReference type="EMBL" id="BBO83731.1"/>
    </source>
</evidence>
<name>A0A5K7ZUA2_9BACT</name>
<dbReference type="AlphaFoldDB" id="A0A5K7ZUA2"/>
<dbReference type="KEGG" id="dov:DSCO28_42970"/>
<evidence type="ECO:0000256" key="2">
    <source>
        <dbReference type="ARBA" id="ARBA00022692"/>
    </source>
</evidence>
<dbReference type="InterPro" id="IPR005372">
    <property type="entry name" value="UPF0182"/>
</dbReference>
<dbReference type="Proteomes" id="UP000425960">
    <property type="component" value="Chromosome"/>
</dbReference>
<accession>A0A5K7ZUA2</accession>
<feature type="compositionally biased region" description="Low complexity" evidence="6">
    <location>
        <begin position="862"/>
        <end position="876"/>
    </location>
</feature>
<sequence length="911" mass="104525">MKTWKKWVLIALTVLVAIILTMVLLKFSFVNFLVDWWWFQSQHMTLYFFLRIVHRYLVFVFFTIVFFAIFFFNFWIASRFIGFADRESNRDKRDLVKRLHESMQRMYLPVSVIMALPVAVPMFLNWEKALLFLFGAPSGMTDPLFGKDISFYFFSLPVYHLIQKEILLVSVVLFLGIVFLYWYEHRLLTAKDQALPRGARIHISILGAVIVGILCWGFLLERYDLLYETANQPVFYGPGYVEMRVILPFIWLSVLFLATTGIALIYSANRRRGWKVVAIFGLLFLLSVTAKNADFFADQIRTYIVAPNQIIRERDYIAANVRSTLAAFGLDDVTTLDFKPRDKNAFKADDPDLIRRLQNIPVWDREMLGNVFEEIQGIRTYYGFSTIDVDRYTVEGSYRQVYLGPREIELGKLPASAQNWINTHLQYTHGRGVAMIPAAQAGDEFMTWFIKDVPPKSDYGLTSKRSSIYYGLGDKPYVLAPNDAGEIGYPLDDGEAMVNYTGTGGVPIHSLLRKLVLADYFKDRNIFFTTKTNRQSRILFRRNIVEQIRHLTPFLKLDADPYIVTTDEGLFWIQDAYTTADNYPMVAPLEDGFNYIRNSVKIVTDAYNGTATYYVADTRDPIIKAYQRMYPGVFKPLDQMPAELCKHIRYPNDIFHTQVAVYAKYHQEDPERFYRQEDIWEFSKMPQGRRLVPANPYYLTLDLIKSGEEDFLLFMPLSPFGRDNLRALMIAGSDGDNYGKIFVYRFPQDKHVYGPAQINSVINQDIVISAQFTLWNQEGSQVILGKMIIEPMGGSLLYIQPVYLQEDGPLKIPQLKRLIMALDDAVVMAPSLEEAAVKLETELIRKSSRRPQIDQRQPVPQAPEETPATKTPATGADSAETPAKPPQSPATERPQTDSSAAPQNGVPPKKD</sequence>
<evidence type="ECO:0000256" key="5">
    <source>
        <dbReference type="HAMAP-Rule" id="MF_01600"/>
    </source>
</evidence>
<keyword evidence="4 5" id="KW-0472">Membrane</keyword>
<dbReference type="EMBL" id="AP021876">
    <property type="protein sequence ID" value="BBO83731.1"/>
    <property type="molecule type" value="Genomic_DNA"/>
</dbReference>
<keyword evidence="1 5" id="KW-1003">Cell membrane</keyword>
<comment type="subcellular location">
    <subcellularLocation>
        <location evidence="5">Cell membrane</location>
        <topology evidence="5">Multi-pass membrane protein</topology>
    </subcellularLocation>
</comment>
<protein>
    <recommendedName>
        <fullName evidence="5">UPF0182 protein DSCO28_42970</fullName>
    </recommendedName>
</protein>
<keyword evidence="3 5" id="KW-1133">Transmembrane helix</keyword>
<gene>
    <name evidence="7" type="ORF">DSCO28_42970</name>
</gene>
<feature type="transmembrane region" description="Helical" evidence="5">
    <location>
        <begin position="245"/>
        <end position="266"/>
    </location>
</feature>
<evidence type="ECO:0000256" key="1">
    <source>
        <dbReference type="ARBA" id="ARBA00022475"/>
    </source>
</evidence>
<feature type="transmembrane region" description="Helical" evidence="5">
    <location>
        <begin position="106"/>
        <end position="124"/>
    </location>
</feature>
<feature type="region of interest" description="Disordered" evidence="6">
    <location>
        <begin position="847"/>
        <end position="911"/>
    </location>
</feature>
<feature type="transmembrane region" description="Helical" evidence="5">
    <location>
        <begin position="166"/>
        <end position="183"/>
    </location>
</feature>
<comment type="similarity">
    <text evidence="5">Belongs to the UPF0182 family.</text>
</comment>